<dbReference type="AlphaFoldDB" id="A0AAV0EPR7"/>
<accession>A0AAV0EPR7</accession>
<organism evidence="1 2">
    <name type="scientific">Cuscuta epithymum</name>
    <dbReference type="NCBI Taxonomy" id="186058"/>
    <lineage>
        <taxon>Eukaryota</taxon>
        <taxon>Viridiplantae</taxon>
        <taxon>Streptophyta</taxon>
        <taxon>Embryophyta</taxon>
        <taxon>Tracheophyta</taxon>
        <taxon>Spermatophyta</taxon>
        <taxon>Magnoliopsida</taxon>
        <taxon>eudicotyledons</taxon>
        <taxon>Gunneridae</taxon>
        <taxon>Pentapetalae</taxon>
        <taxon>asterids</taxon>
        <taxon>lamiids</taxon>
        <taxon>Solanales</taxon>
        <taxon>Convolvulaceae</taxon>
        <taxon>Cuscuteae</taxon>
        <taxon>Cuscuta</taxon>
        <taxon>Cuscuta subgen. Cuscuta</taxon>
    </lineage>
</organism>
<protein>
    <submittedName>
        <fullName evidence="1">Uncharacterized protein</fullName>
    </submittedName>
</protein>
<dbReference type="Proteomes" id="UP001152523">
    <property type="component" value="Unassembled WGS sequence"/>
</dbReference>
<comment type="caution">
    <text evidence="1">The sequence shown here is derived from an EMBL/GenBank/DDBJ whole genome shotgun (WGS) entry which is preliminary data.</text>
</comment>
<evidence type="ECO:0000313" key="2">
    <source>
        <dbReference type="Proteomes" id="UP001152523"/>
    </source>
</evidence>
<gene>
    <name evidence="1" type="ORF">CEPIT_LOCUS26532</name>
</gene>
<keyword evidence="2" id="KW-1185">Reference proteome</keyword>
<sequence length="369" mass="41283">MSDPSAMPAYYPDPATSKKKSKTAARLAINVVVPRPFPVNHLRRISSHLPFREVAHPSANFFIPCFGMMFNFLAAMNDKVCSLPDFSCNGCVNDWIPQASNIVFAFLRAQALTMMISSEQICFLNRFLDQFPLEMIEIPGPLVPFFRSLSISSPGFGNFRDVAPALPVITLDEERLYNMEFQPPCKEEMFQGLTSIVPNIALMYDQFVHLLKYLDSDTALVPRKYATYEPLSKIFGISLPPDGDAKLPYFSRLLKSVGFAHCPNASDGLMSRFFEYIRNASIVFPAPLAYDLEHAPVPATWNITNSIDDMMMSSSRFDWFSVLLRGMHTFNKHWTGNVRMSDIHPTSSAAGLITFSGAEVTAIPAATIF</sequence>
<evidence type="ECO:0000313" key="1">
    <source>
        <dbReference type="EMBL" id="CAH9125157.1"/>
    </source>
</evidence>
<name>A0AAV0EPR7_9ASTE</name>
<proteinExistence type="predicted"/>
<reference evidence="1" key="1">
    <citation type="submission" date="2022-07" db="EMBL/GenBank/DDBJ databases">
        <authorList>
            <person name="Macas J."/>
            <person name="Novak P."/>
            <person name="Neumann P."/>
        </authorList>
    </citation>
    <scope>NUCLEOTIDE SEQUENCE</scope>
</reference>
<dbReference type="EMBL" id="CAMAPF010000935">
    <property type="protein sequence ID" value="CAH9125157.1"/>
    <property type="molecule type" value="Genomic_DNA"/>
</dbReference>